<dbReference type="PROSITE" id="PS50234">
    <property type="entry name" value="VWFA"/>
    <property type="match status" value="1"/>
</dbReference>
<name>A0A517MMP2_9BACT</name>
<dbReference type="Gene3D" id="2.60.40.10">
    <property type="entry name" value="Immunoglobulins"/>
    <property type="match status" value="1"/>
</dbReference>
<dbReference type="SUPFAM" id="SSF52317">
    <property type="entry name" value="Class I glutamine amidotransferase-like"/>
    <property type="match status" value="1"/>
</dbReference>
<dbReference type="OrthoDB" id="252901at2"/>
<protein>
    <recommendedName>
        <fullName evidence="2">VWFA domain-containing protein</fullName>
    </recommendedName>
</protein>
<dbReference type="InterPro" id="IPR002035">
    <property type="entry name" value="VWF_A"/>
</dbReference>
<evidence type="ECO:0000313" key="3">
    <source>
        <dbReference type="EMBL" id="QDS96149.1"/>
    </source>
</evidence>
<reference evidence="3 4" key="1">
    <citation type="submission" date="2019-02" db="EMBL/GenBank/DDBJ databases">
        <title>Deep-cultivation of Planctomycetes and their phenomic and genomic characterization uncovers novel biology.</title>
        <authorList>
            <person name="Wiegand S."/>
            <person name="Jogler M."/>
            <person name="Boedeker C."/>
            <person name="Pinto D."/>
            <person name="Vollmers J."/>
            <person name="Rivas-Marin E."/>
            <person name="Kohn T."/>
            <person name="Peeters S.H."/>
            <person name="Heuer A."/>
            <person name="Rast P."/>
            <person name="Oberbeckmann S."/>
            <person name="Bunk B."/>
            <person name="Jeske O."/>
            <person name="Meyerdierks A."/>
            <person name="Storesund J.E."/>
            <person name="Kallscheuer N."/>
            <person name="Luecker S."/>
            <person name="Lage O.M."/>
            <person name="Pohl T."/>
            <person name="Merkel B.J."/>
            <person name="Hornburger P."/>
            <person name="Mueller R.-W."/>
            <person name="Bruemmer F."/>
            <person name="Labrenz M."/>
            <person name="Spormann A.M."/>
            <person name="Op den Camp H."/>
            <person name="Overmann J."/>
            <person name="Amann R."/>
            <person name="Jetten M.S.M."/>
            <person name="Mascher T."/>
            <person name="Medema M.H."/>
            <person name="Devos D.P."/>
            <person name="Kaster A.-K."/>
            <person name="Ovreas L."/>
            <person name="Rohde M."/>
            <person name="Galperin M.Y."/>
            <person name="Jogler C."/>
        </authorList>
    </citation>
    <scope>NUCLEOTIDE SEQUENCE [LARGE SCALE GENOMIC DNA]</scope>
    <source>
        <strain evidence="3 4">FF011L</strain>
    </source>
</reference>
<dbReference type="AlphaFoldDB" id="A0A517MMP2"/>
<keyword evidence="1" id="KW-1133">Transmembrane helix</keyword>
<dbReference type="Gene3D" id="3.40.50.410">
    <property type="entry name" value="von Willebrand factor, type A domain"/>
    <property type="match status" value="1"/>
</dbReference>
<dbReference type="EMBL" id="CP036262">
    <property type="protein sequence ID" value="QDS96149.1"/>
    <property type="molecule type" value="Genomic_DNA"/>
</dbReference>
<keyword evidence="4" id="KW-1185">Reference proteome</keyword>
<feature type="transmembrane region" description="Helical" evidence="1">
    <location>
        <begin position="21"/>
        <end position="42"/>
    </location>
</feature>
<gene>
    <name evidence="3" type="ORF">FF011L_49570</name>
</gene>
<feature type="domain" description="VWFA" evidence="2">
    <location>
        <begin position="83"/>
        <end position="220"/>
    </location>
</feature>
<accession>A0A517MMP2</accession>
<dbReference type="Proteomes" id="UP000320672">
    <property type="component" value="Chromosome"/>
</dbReference>
<keyword evidence="1" id="KW-0812">Transmembrane</keyword>
<dbReference type="Gene3D" id="3.40.50.880">
    <property type="match status" value="1"/>
</dbReference>
<dbReference type="InterPro" id="IPR029062">
    <property type="entry name" value="Class_I_gatase-like"/>
</dbReference>
<keyword evidence="1" id="KW-0472">Membrane</keyword>
<dbReference type="PANTHER" id="PTHR37947">
    <property type="entry name" value="BLL2462 PROTEIN"/>
    <property type="match status" value="1"/>
</dbReference>
<dbReference type="KEGG" id="rml:FF011L_49570"/>
<dbReference type="InterPro" id="IPR013783">
    <property type="entry name" value="Ig-like_fold"/>
</dbReference>
<sequence>MIADLQTWSWNGSTWQAYWPLPIWVVGLLAILLVAVAVLSYWKNAPGLGPRFLMIFLRAFSLLMLLAMLSGFALARYETQPAEVVLLLDHSGSMQAPADVSTSAGSDALSRLQQASDILLDDQNVLSLLQESYQVRIEGWNGSIDLNDPQELAEELADLEEYPRSPLGNWLLETVALQAGQRTAAIVLISDGIVTDGKTLQAAADQAAIQQIPLVMVGLGKTEVRLDLAIEDVIHGAWALMGDRVTVQAMVRTTGLKAGQEVEVQLQDESTGEVRDRQTIRVADGESMHAVELTFVADQPKEAMWKVVVVPQATEIERANNERVIRVDIRDQPLKVLLVQDRPSYEFRYLKHLLERVRNQADSSKPLIELTSVLQSGDPEYARQDQTAEILPPVGREALKQMDAVILSDAALSLLGDIFLKQLALAVQEDGVGLIIVAGPRHLPAELKGTPLQSMVPVDLQSVETPRSTQGMKSIRWTPLGKNTSSLRLSESGDVPLPMLSAVWAARQVRPLGKVLWESDDAEALPIVVTQFAGAGQVRLQLTDETFRLQSFDGTGNLHERYWLQAIRELARGKRQASNSPWELEVEGDRFAVGETVPLRAKIQGDPQVVKVLLRSGDHEQMIELDSVGPGEYRAAAVDLPAGSYQAILIEPLIASGAPLEDRFVVDVTPLEKIRLNSDFAAMQVAAERSGGTFLEPNARFAKQLQAAIPALPPVRLQPLPATPLWNHPLVALLLFTSLAAEWILRTNFNPKRLFSKSSA</sequence>
<feature type="transmembrane region" description="Helical" evidence="1">
    <location>
        <begin position="54"/>
        <end position="75"/>
    </location>
</feature>
<dbReference type="SUPFAM" id="SSF53300">
    <property type="entry name" value="vWA-like"/>
    <property type="match status" value="1"/>
</dbReference>
<evidence type="ECO:0000259" key="2">
    <source>
        <dbReference type="PROSITE" id="PS50234"/>
    </source>
</evidence>
<dbReference type="RefSeq" id="WP_145354333.1">
    <property type="nucleotide sequence ID" value="NZ_CP036262.1"/>
</dbReference>
<proteinExistence type="predicted"/>
<dbReference type="InterPro" id="IPR036465">
    <property type="entry name" value="vWFA_dom_sf"/>
</dbReference>
<dbReference type="PANTHER" id="PTHR37947:SF1">
    <property type="entry name" value="BLL2462 PROTEIN"/>
    <property type="match status" value="1"/>
</dbReference>
<organism evidence="3 4">
    <name type="scientific">Roseimaritima multifibrata</name>
    <dbReference type="NCBI Taxonomy" id="1930274"/>
    <lineage>
        <taxon>Bacteria</taxon>
        <taxon>Pseudomonadati</taxon>
        <taxon>Planctomycetota</taxon>
        <taxon>Planctomycetia</taxon>
        <taxon>Pirellulales</taxon>
        <taxon>Pirellulaceae</taxon>
        <taxon>Roseimaritima</taxon>
    </lineage>
</organism>
<evidence type="ECO:0000256" key="1">
    <source>
        <dbReference type="SAM" id="Phobius"/>
    </source>
</evidence>
<evidence type="ECO:0000313" key="4">
    <source>
        <dbReference type="Proteomes" id="UP000320672"/>
    </source>
</evidence>